<accession>A0ABV0EY97</accession>
<dbReference type="EMBL" id="MAEI02000001">
    <property type="protein sequence ID" value="MEO1780783.1"/>
    <property type="molecule type" value="Genomic_DNA"/>
</dbReference>
<comment type="caution">
    <text evidence="1">The sequence shown here is derived from an EMBL/GenBank/DDBJ whole genome shotgun (WGS) entry which is preliminary data.</text>
</comment>
<keyword evidence="2" id="KW-1185">Reference proteome</keyword>
<evidence type="ECO:0000313" key="2">
    <source>
        <dbReference type="Proteomes" id="UP001429357"/>
    </source>
</evidence>
<protein>
    <submittedName>
        <fullName evidence="1">Uncharacterized protein</fullName>
    </submittedName>
</protein>
<reference evidence="1" key="2">
    <citation type="submission" date="2024-02" db="EMBL/GenBank/DDBJ databases">
        <title>The Genome Sequence of Enterococcus diestrammenae JM9A.</title>
        <authorList>
            <person name="Earl A."/>
            <person name="Manson A."/>
            <person name="Gilmore M."/>
            <person name="Sanders J."/>
            <person name="Shea T."/>
            <person name="Howe W."/>
            <person name="Livny J."/>
            <person name="Cuomo C."/>
            <person name="Neafsey D."/>
            <person name="Birren B."/>
        </authorList>
    </citation>
    <scope>NUCLEOTIDE SEQUENCE</scope>
    <source>
        <strain evidence="1">JM9A</strain>
    </source>
</reference>
<dbReference type="Proteomes" id="UP001429357">
    <property type="component" value="Unassembled WGS sequence"/>
</dbReference>
<reference evidence="1" key="1">
    <citation type="submission" date="2016-06" db="EMBL/GenBank/DDBJ databases">
        <authorList>
            <person name="Van Tyne D."/>
        </authorList>
    </citation>
    <scope>NUCLEOTIDE SEQUENCE</scope>
    <source>
        <strain evidence="1">JM9A</strain>
    </source>
</reference>
<dbReference type="RefSeq" id="WP_161869577.1">
    <property type="nucleotide sequence ID" value="NZ_MAEI02000001.1"/>
</dbReference>
<evidence type="ECO:0000313" key="1">
    <source>
        <dbReference type="EMBL" id="MEO1780783.1"/>
    </source>
</evidence>
<proteinExistence type="predicted"/>
<name>A0ABV0EY97_9ENTE</name>
<sequence>MLTEKQFTHLVARADHCFPQLMDKMEQLHGDFPHWIWKQEELEWLVRQLPPVTDLPPRTEVLAIWALSPIGRKKRTLVIAKNTLFVVHKDAGCILRKLPKPYLHLEYDSLYTNALSQLLSQNGWGKTSTPDLSVPQDKKKSENFCGNWEAELLRRDPEMKKLPLAHRHYALFPVGSTSDTSRAVWLNPATIYEIKDGAKKYEATLIHTTYAMTFAVDISRRTLMHHLQLATVCHGYFRRSACDTPYNPQSSLSHFLGYESTPALDSVFQNLDVCHLPGRDGDFMELWKEEFGREYMRRMMG</sequence>
<organism evidence="1 2">
    <name type="scientific">Enterococcus diestrammenae</name>
    <dbReference type="NCBI Taxonomy" id="1155073"/>
    <lineage>
        <taxon>Bacteria</taxon>
        <taxon>Bacillati</taxon>
        <taxon>Bacillota</taxon>
        <taxon>Bacilli</taxon>
        <taxon>Lactobacillales</taxon>
        <taxon>Enterococcaceae</taxon>
        <taxon>Enterococcus</taxon>
    </lineage>
</organism>
<gene>
    <name evidence="1" type="ORF">BAU18_000334</name>
</gene>